<keyword evidence="5" id="KW-0378">Hydrolase</keyword>
<evidence type="ECO:0000256" key="5">
    <source>
        <dbReference type="ARBA" id="ARBA00022801"/>
    </source>
</evidence>
<comment type="caution">
    <text evidence="9">The sequence shown here is derived from an EMBL/GenBank/DDBJ whole genome shotgun (WGS) entry which is preliminary data.</text>
</comment>
<proteinExistence type="inferred from homology"/>
<dbReference type="EMBL" id="WXWW01000189">
    <property type="protein sequence ID" value="NAW66067.1"/>
    <property type="molecule type" value="Genomic_DNA"/>
</dbReference>
<evidence type="ECO:0000256" key="1">
    <source>
        <dbReference type="ARBA" id="ARBA00001947"/>
    </source>
</evidence>
<dbReference type="PANTHER" id="PTHR11705:SF143">
    <property type="entry name" value="SLL0236 PROTEIN"/>
    <property type="match status" value="1"/>
</dbReference>
<comment type="cofactor">
    <cofactor evidence="1">
        <name>Zn(2+)</name>
        <dbReference type="ChEBI" id="CHEBI:29105"/>
    </cofactor>
</comment>
<evidence type="ECO:0000313" key="9">
    <source>
        <dbReference type="EMBL" id="NAW66067.1"/>
    </source>
</evidence>
<keyword evidence="7" id="KW-0482">Metalloprotease</keyword>
<dbReference type="AlphaFoldDB" id="A0A7X4WCV5"/>
<evidence type="ECO:0000256" key="3">
    <source>
        <dbReference type="ARBA" id="ARBA00022670"/>
    </source>
</evidence>
<gene>
    <name evidence="9" type="ORF">CAG72_12655</name>
</gene>
<name>A0A7X4WCV5_9GAMM</name>
<sequence length="348" mass="40386">MTERLPELIQLEALIESEAKIKNRISLQASELIRLPFHDQHLPIYECRLGNPAPGLPCLFLVGGVHGLERIGTQVLLSLLTSLCQRLAWDNNLQRTLESMQIVAIPLLNPVGMAMQRRSNARHVDLMRNAPVESQERTAWLVGGHRISPRLPWYRGPAGRPMEAEAQLLVDQVLKQTRQSPFTMALDCHSGFGLRDRIWFPYAKSTRQPVSRLGSLFRMREMFFQAYPHQNYVFEPQTKHYTCHGDLWDFLYDEAEAQGNTLLPLTLEMGSWLWVRKNPLQLWHPLGLFHPIKKHRVQRTLRKHLVLLDFLINATEAYTNWFSHSEDTADWHQAMLLWYSSNHQDNCS</sequence>
<dbReference type="GO" id="GO:0008270">
    <property type="term" value="F:zinc ion binding"/>
    <property type="evidence" value="ECO:0007669"/>
    <property type="project" value="InterPro"/>
</dbReference>
<dbReference type="InterPro" id="IPR057246">
    <property type="entry name" value="CARBOXYPEPT_ZN_1"/>
</dbReference>
<keyword evidence="6" id="KW-0862">Zinc</keyword>
<accession>A0A7X4WCV5</accession>
<dbReference type="Pfam" id="PF00246">
    <property type="entry name" value="Peptidase_M14"/>
    <property type="match status" value="1"/>
</dbReference>
<dbReference type="OrthoDB" id="9779324at2"/>
<organism evidence="9 10">
    <name type="scientific">Photobacterium halotolerans</name>
    <dbReference type="NCBI Taxonomy" id="265726"/>
    <lineage>
        <taxon>Bacteria</taxon>
        <taxon>Pseudomonadati</taxon>
        <taxon>Pseudomonadota</taxon>
        <taxon>Gammaproteobacteria</taxon>
        <taxon>Vibrionales</taxon>
        <taxon>Vibrionaceae</taxon>
        <taxon>Photobacterium</taxon>
    </lineage>
</organism>
<keyword evidence="3" id="KW-0645">Protease</keyword>
<dbReference type="GO" id="GO:0006508">
    <property type="term" value="P:proteolysis"/>
    <property type="evidence" value="ECO:0007669"/>
    <property type="project" value="UniProtKB-KW"/>
</dbReference>
<evidence type="ECO:0000256" key="2">
    <source>
        <dbReference type="ARBA" id="ARBA00005988"/>
    </source>
</evidence>
<keyword evidence="4" id="KW-0479">Metal-binding</keyword>
<dbReference type="PANTHER" id="PTHR11705">
    <property type="entry name" value="PROTEASE FAMILY M14 CARBOXYPEPTIDASE A,B"/>
    <property type="match status" value="1"/>
</dbReference>
<reference evidence="9 10" key="1">
    <citation type="submission" date="2017-05" db="EMBL/GenBank/DDBJ databases">
        <title>High clonality and local adaptation shapes Vibrionaceae linages within an endangered oasis.</title>
        <authorList>
            <person name="Vazquez-Rosas-Landa M."/>
        </authorList>
    </citation>
    <scope>NUCLEOTIDE SEQUENCE [LARGE SCALE GENOMIC DNA]</scope>
    <source>
        <strain evidence="9 10">P46_P4S1P180</strain>
    </source>
</reference>
<dbReference type="GO" id="GO:0004181">
    <property type="term" value="F:metallocarboxypeptidase activity"/>
    <property type="evidence" value="ECO:0007669"/>
    <property type="project" value="InterPro"/>
</dbReference>
<dbReference type="InterPro" id="IPR000834">
    <property type="entry name" value="Peptidase_M14"/>
</dbReference>
<evidence type="ECO:0000259" key="8">
    <source>
        <dbReference type="Pfam" id="PF00246"/>
    </source>
</evidence>
<dbReference type="SUPFAM" id="SSF53187">
    <property type="entry name" value="Zn-dependent exopeptidases"/>
    <property type="match status" value="1"/>
</dbReference>
<dbReference type="Gene3D" id="3.40.630.10">
    <property type="entry name" value="Zn peptidases"/>
    <property type="match status" value="1"/>
</dbReference>
<evidence type="ECO:0000256" key="4">
    <source>
        <dbReference type="ARBA" id="ARBA00022723"/>
    </source>
</evidence>
<comment type="similarity">
    <text evidence="2">Belongs to the peptidase M14 family.</text>
</comment>
<dbReference type="Proteomes" id="UP000465712">
    <property type="component" value="Unassembled WGS sequence"/>
</dbReference>
<evidence type="ECO:0000256" key="7">
    <source>
        <dbReference type="ARBA" id="ARBA00023049"/>
    </source>
</evidence>
<dbReference type="PROSITE" id="PS00132">
    <property type="entry name" value="CARBOXYPEPT_ZN_1"/>
    <property type="match status" value="1"/>
</dbReference>
<protein>
    <submittedName>
        <fullName evidence="9">DUF2817 domain-containing protein</fullName>
    </submittedName>
</protein>
<feature type="domain" description="Peptidase M14" evidence="8">
    <location>
        <begin position="43"/>
        <end position="269"/>
    </location>
</feature>
<evidence type="ECO:0000256" key="6">
    <source>
        <dbReference type="ARBA" id="ARBA00022833"/>
    </source>
</evidence>
<evidence type="ECO:0000313" key="10">
    <source>
        <dbReference type="Proteomes" id="UP000465712"/>
    </source>
</evidence>
<dbReference type="GO" id="GO:0005615">
    <property type="term" value="C:extracellular space"/>
    <property type="evidence" value="ECO:0007669"/>
    <property type="project" value="TreeGrafter"/>
</dbReference>